<sequence>MSSVSLYSLSVSRVPHVIDIVAKPQMSVVALFGSLSRHVLQRTGSGVLSQTLIIIASPDITRNGCNKKAKVISEIVKRRCPESTIVAFVF</sequence>
<gene>
    <name evidence="1" type="ORF">V6N11_016699</name>
</gene>
<reference evidence="1 2" key="1">
    <citation type="journal article" date="2024" name="G3 (Bethesda)">
        <title>Genome assembly of Hibiscus sabdariffa L. provides insights into metabolisms of medicinal natural products.</title>
        <authorList>
            <person name="Kim T."/>
        </authorList>
    </citation>
    <scope>NUCLEOTIDE SEQUENCE [LARGE SCALE GENOMIC DNA]</scope>
    <source>
        <strain evidence="1">TK-2024</strain>
        <tissue evidence="1">Old leaves</tissue>
    </source>
</reference>
<proteinExistence type="predicted"/>
<evidence type="ECO:0000313" key="2">
    <source>
        <dbReference type="Proteomes" id="UP001396334"/>
    </source>
</evidence>
<evidence type="ECO:0000313" key="1">
    <source>
        <dbReference type="EMBL" id="KAK9041607.1"/>
    </source>
</evidence>
<name>A0ABR2TVZ5_9ROSI</name>
<comment type="caution">
    <text evidence="1">The sequence shown here is derived from an EMBL/GenBank/DDBJ whole genome shotgun (WGS) entry which is preliminary data.</text>
</comment>
<dbReference type="Proteomes" id="UP001396334">
    <property type="component" value="Unassembled WGS sequence"/>
</dbReference>
<keyword evidence="2" id="KW-1185">Reference proteome</keyword>
<accession>A0ABR2TVZ5</accession>
<organism evidence="1 2">
    <name type="scientific">Hibiscus sabdariffa</name>
    <name type="common">roselle</name>
    <dbReference type="NCBI Taxonomy" id="183260"/>
    <lineage>
        <taxon>Eukaryota</taxon>
        <taxon>Viridiplantae</taxon>
        <taxon>Streptophyta</taxon>
        <taxon>Embryophyta</taxon>
        <taxon>Tracheophyta</taxon>
        <taxon>Spermatophyta</taxon>
        <taxon>Magnoliopsida</taxon>
        <taxon>eudicotyledons</taxon>
        <taxon>Gunneridae</taxon>
        <taxon>Pentapetalae</taxon>
        <taxon>rosids</taxon>
        <taxon>malvids</taxon>
        <taxon>Malvales</taxon>
        <taxon>Malvaceae</taxon>
        <taxon>Malvoideae</taxon>
        <taxon>Hibiscus</taxon>
    </lineage>
</organism>
<dbReference type="EMBL" id="JBBPBN010000004">
    <property type="protein sequence ID" value="KAK9041607.1"/>
    <property type="molecule type" value="Genomic_DNA"/>
</dbReference>
<protein>
    <submittedName>
        <fullName evidence="1">Uncharacterized protein</fullName>
    </submittedName>
</protein>